<evidence type="ECO:0000256" key="5">
    <source>
        <dbReference type="ARBA" id="ARBA00022989"/>
    </source>
</evidence>
<evidence type="ECO:0000256" key="1">
    <source>
        <dbReference type="ARBA" id="ARBA00004651"/>
    </source>
</evidence>
<dbReference type="RefSeq" id="WP_380077189.1">
    <property type="nucleotide sequence ID" value="NZ_JBHRZF010000104.1"/>
</dbReference>
<evidence type="ECO:0000313" key="9">
    <source>
        <dbReference type="EMBL" id="MFC3860853.1"/>
    </source>
</evidence>
<comment type="similarity">
    <text evidence="2">Belongs to the ABC-4 integral membrane protein family. LolC/E subfamily.</text>
</comment>
<dbReference type="EMBL" id="JBHRZF010000104">
    <property type="protein sequence ID" value="MFC3860853.1"/>
    <property type="molecule type" value="Genomic_DNA"/>
</dbReference>
<keyword evidence="5 7" id="KW-1133">Transmembrane helix</keyword>
<accession>A0ABV8A584</accession>
<evidence type="ECO:0000313" key="10">
    <source>
        <dbReference type="Proteomes" id="UP001595748"/>
    </source>
</evidence>
<dbReference type="InterPro" id="IPR051447">
    <property type="entry name" value="Lipoprotein-release_system"/>
</dbReference>
<feature type="transmembrane region" description="Helical" evidence="7">
    <location>
        <begin position="383"/>
        <end position="400"/>
    </location>
</feature>
<dbReference type="PANTHER" id="PTHR30489">
    <property type="entry name" value="LIPOPROTEIN-RELEASING SYSTEM TRANSMEMBRANE PROTEIN LOLE"/>
    <property type="match status" value="1"/>
</dbReference>
<dbReference type="Proteomes" id="UP001595748">
    <property type="component" value="Unassembled WGS sequence"/>
</dbReference>
<keyword evidence="4 7" id="KW-0812">Transmembrane</keyword>
<proteinExistence type="inferred from homology"/>
<evidence type="ECO:0000256" key="4">
    <source>
        <dbReference type="ARBA" id="ARBA00022692"/>
    </source>
</evidence>
<dbReference type="InterPro" id="IPR003838">
    <property type="entry name" value="ABC3_permease_C"/>
</dbReference>
<gene>
    <name evidence="9" type="ORF">ACFOPQ_08755</name>
</gene>
<evidence type="ECO:0000256" key="3">
    <source>
        <dbReference type="ARBA" id="ARBA00022475"/>
    </source>
</evidence>
<dbReference type="Pfam" id="PF02687">
    <property type="entry name" value="FtsX"/>
    <property type="match status" value="1"/>
</dbReference>
<name>A0ABV8A584_9DEIO</name>
<reference evidence="10" key="1">
    <citation type="journal article" date="2019" name="Int. J. Syst. Evol. Microbiol.">
        <title>The Global Catalogue of Microorganisms (GCM) 10K type strain sequencing project: providing services to taxonomists for standard genome sequencing and annotation.</title>
        <authorList>
            <consortium name="The Broad Institute Genomics Platform"/>
            <consortium name="The Broad Institute Genome Sequencing Center for Infectious Disease"/>
            <person name="Wu L."/>
            <person name="Ma J."/>
        </authorList>
    </citation>
    <scope>NUCLEOTIDE SEQUENCE [LARGE SCALE GENOMIC DNA]</scope>
    <source>
        <strain evidence="10">CCTCC AB 2013263</strain>
    </source>
</reference>
<dbReference type="PANTHER" id="PTHR30489:SF0">
    <property type="entry name" value="LIPOPROTEIN-RELEASING SYSTEM TRANSMEMBRANE PROTEIN LOLE"/>
    <property type="match status" value="1"/>
</dbReference>
<feature type="domain" description="ABC3 transporter permease C-terminal" evidence="8">
    <location>
        <begin position="277"/>
        <end position="410"/>
    </location>
</feature>
<feature type="transmembrane region" description="Helical" evidence="7">
    <location>
        <begin position="277"/>
        <end position="298"/>
    </location>
</feature>
<comment type="subcellular location">
    <subcellularLocation>
        <location evidence="1">Cell membrane</location>
        <topology evidence="1">Multi-pass membrane protein</topology>
    </subcellularLocation>
</comment>
<protein>
    <submittedName>
        <fullName evidence="9">ABC transporter permease</fullName>
    </submittedName>
</protein>
<evidence type="ECO:0000256" key="6">
    <source>
        <dbReference type="ARBA" id="ARBA00023136"/>
    </source>
</evidence>
<organism evidence="9 10">
    <name type="scientific">Deinococcus antarcticus</name>
    <dbReference type="NCBI Taxonomy" id="1298767"/>
    <lineage>
        <taxon>Bacteria</taxon>
        <taxon>Thermotogati</taxon>
        <taxon>Deinococcota</taxon>
        <taxon>Deinococci</taxon>
        <taxon>Deinococcales</taxon>
        <taxon>Deinococcaceae</taxon>
        <taxon>Deinococcus</taxon>
    </lineage>
</organism>
<feature type="transmembrane region" description="Helical" evidence="7">
    <location>
        <begin position="327"/>
        <end position="347"/>
    </location>
</feature>
<keyword evidence="6 7" id="KW-0472">Membrane</keyword>
<evidence type="ECO:0000256" key="7">
    <source>
        <dbReference type="SAM" id="Phobius"/>
    </source>
</evidence>
<evidence type="ECO:0000256" key="2">
    <source>
        <dbReference type="ARBA" id="ARBA00005236"/>
    </source>
</evidence>
<feature type="transmembrane region" description="Helical" evidence="7">
    <location>
        <begin position="20"/>
        <end position="43"/>
    </location>
</feature>
<comment type="caution">
    <text evidence="9">The sequence shown here is derived from an EMBL/GenBank/DDBJ whole genome shotgun (WGS) entry which is preliminary data.</text>
</comment>
<evidence type="ECO:0000259" key="8">
    <source>
        <dbReference type="Pfam" id="PF02687"/>
    </source>
</evidence>
<keyword evidence="3" id="KW-1003">Cell membrane</keyword>
<sequence>MGNLWPLAWRNIWRQRRRSLLSAGVVAVAVFFSLVFSGMVGAFSNAQYIGITRSVGHLSLRVKGDQEPGTTFQDSVIQRVPSVRSQLDRVGLPPDAETVTTLEVPVLLAGERRSRGVMLLGNDAPVPAGKTAPVGDLKAGRLPNRSEGDAIALGAVLARALDVNVGGSVYAYAPGTSGMGQAVYRVVGLISVPDSGSEGKIAYLPLSAAQALAAPDGASRVDIHLPALTHASDDAKVTALRDTLAASKGLDYRIQTWREAYPALAGLVSQMRPMTQVFSALFFVLAGLLVVNTIYLSLLERTRELGVIVALGATPSKVTRMILLESLLLCGVGAVIGLLLGLGVILATSQGIPSTAIPSAQVMQGASGGLPETLYPSLLPGDVIFTLAFTLLTALLSAWWPARLASRLEPVDAMRFVGP</sequence>
<keyword evidence="10" id="KW-1185">Reference proteome</keyword>